<evidence type="ECO:0000313" key="2">
    <source>
        <dbReference type="Proteomes" id="UP001327560"/>
    </source>
</evidence>
<reference evidence="1 2" key="1">
    <citation type="submission" date="2023-10" db="EMBL/GenBank/DDBJ databases">
        <title>Chromosome-scale genome assembly provides insights into flower coloration mechanisms of Canna indica.</title>
        <authorList>
            <person name="Li C."/>
        </authorList>
    </citation>
    <scope>NUCLEOTIDE SEQUENCE [LARGE SCALE GENOMIC DNA]</scope>
    <source>
        <tissue evidence="1">Flower</tissue>
    </source>
</reference>
<dbReference type="EMBL" id="CP136891">
    <property type="protein sequence ID" value="WOK98827.1"/>
    <property type="molecule type" value="Genomic_DNA"/>
</dbReference>
<keyword evidence="2" id="KW-1185">Reference proteome</keyword>
<dbReference type="AlphaFoldDB" id="A0AAQ3Q7G0"/>
<proteinExistence type="predicted"/>
<protein>
    <submittedName>
        <fullName evidence="1">Uncharacterized protein</fullName>
    </submittedName>
</protein>
<name>A0AAQ3Q7G0_9LILI</name>
<dbReference type="Proteomes" id="UP001327560">
    <property type="component" value="Chromosome 2"/>
</dbReference>
<gene>
    <name evidence="1" type="ORF">Cni_G07539</name>
</gene>
<sequence>MRPEHFTVQQLINRIIYLLRCYDHVHCMSRETLEKLQNSKATLGWAIHRAGQMRPNWLDKLGPACLKCNHMPVNECTIKSHQTTLTQNKALRLGTFLVK</sequence>
<organism evidence="1 2">
    <name type="scientific">Canna indica</name>
    <name type="common">Indian-shot</name>
    <dbReference type="NCBI Taxonomy" id="4628"/>
    <lineage>
        <taxon>Eukaryota</taxon>
        <taxon>Viridiplantae</taxon>
        <taxon>Streptophyta</taxon>
        <taxon>Embryophyta</taxon>
        <taxon>Tracheophyta</taxon>
        <taxon>Spermatophyta</taxon>
        <taxon>Magnoliopsida</taxon>
        <taxon>Liliopsida</taxon>
        <taxon>Zingiberales</taxon>
        <taxon>Cannaceae</taxon>
        <taxon>Canna</taxon>
    </lineage>
</organism>
<accession>A0AAQ3Q7G0</accession>
<evidence type="ECO:0000313" key="1">
    <source>
        <dbReference type="EMBL" id="WOK98827.1"/>
    </source>
</evidence>